<evidence type="ECO:0000256" key="2">
    <source>
        <dbReference type="ARBA" id="ARBA00022857"/>
    </source>
</evidence>
<dbReference type="EC" id="1.1.1.169" evidence="4"/>
<comment type="pathway">
    <text evidence="4">Cofactor biosynthesis; (R)-pantothenate biosynthesis; (R)-pantoate from 3-methyl-2-oxobutanoate: step 2/2.</text>
</comment>
<accession>A0A1M5YMW4</accession>
<comment type="similarity">
    <text evidence="1 4">Belongs to the ketopantoate reductase family.</text>
</comment>
<comment type="function">
    <text evidence="4">Catalyzes the NADPH-dependent reduction of ketopantoate into pantoic acid.</text>
</comment>
<dbReference type="InterPro" id="IPR036291">
    <property type="entry name" value="NAD(P)-bd_dom_sf"/>
</dbReference>
<dbReference type="AlphaFoldDB" id="A0A1M5YMW4"/>
<evidence type="ECO:0000313" key="7">
    <source>
        <dbReference type="EMBL" id="SHI13249.1"/>
    </source>
</evidence>
<dbReference type="PANTHER" id="PTHR21708:SF26">
    <property type="entry name" value="2-DEHYDROPANTOATE 2-REDUCTASE"/>
    <property type="match status" value="1"/>
</dbReference>
<dbReference type="EMBL" id="FQXU01000006">
    <property type="protein sequence ID" value="SHI13249.1"/>
    <property type="molecule type" value="Genomic_DNA"/>
</dbReference>
<dbReference type="GO" id="GO:0008677">
    <property type="term" value="F:2-dehydropantoate 2-reductase activity"/>
    <property type="evidence" value="ECO:0007669"/>
    <property type="project" value="UniProtKB-EC"/>
</dbReference>
<reference evidence="7 8" key="1">
    <citation type="submission" date="2016-11" db="EMBL/GenBank/DDBJ databases">
        <authorList>
            <person name="Jaros S."/>
            <person name="Januszkiewicz K."/>
            <person name="Wedrychowicz H."/>
        </authorList>
    </citation>
    <scope>NUCLEOTIDE SEQUENCE [LARGE SCALE GENOMIC DNA]</scope>
    <source>
        <strain evidence="7 8">DSM 6191</strain>
    </source>
</reference>
<dbReference type="Pfam" id="PF02558">
    <property type="entry name" value="ApbA"/>
    <property type="match status" value="1"/>
</dbReference>
<dbReference type="SUPFAM" id="SSF51735">
    <property type="entry name" value="NAD(P)-binding Rossmann-fold domains"/>
    <property type="match status" value="1"/>
</dbReference>
<dbReference type="Pfam" id="PF08546">
    <property type="entry name" value="ApbA_C"/>
    <property type="match status" value="1"/>
</dbReference>
<keyword evidence="2 4" id="KW-0521">NADP</keyword>
<dbReference type="UniPathway" id="UPA00028">
    <property type="reaction ID" value="UER00004"/>
</dbReference>
<dbReference type="Gene3D" id="3.40.50.720">
    <property type="entry name" value="NAD(P)-binding Rossmann-like Domain"/>
    <property type="match status" value="1"/>
</dbReference>
<proteinExistence type="inferred from homology"/>
<evidence type="ECO:0000256" key="1">
    <source>
        <dbReference type="ARBA" id="ARBA00007870"/>
    </source>
</evidence>
<dbReference type="GO" id="GO:0005737">
    <property type="term" value="C:cytoplasm"/>
    <property type="evidence" value="ECO:0007669"/>
    <property type="project" value="TreeGrafter"/>
</dbReference>
<dbReference type="InterPro" id="IPR013332">
    <property type="entry name" value="KPR_N"/>
</dbReference>
<dbReference type="NCBIfam" id="TIGR00745">
    <property type="entry name" value="apbA_panE"/>
    <property type="match status" value="1"/>
</dbReference>
<dbReference type="SUPFAM" id="SSF48179">
    <property type="entry name" value="6-phosphogluconate dehydrogenase C-terminal domain-like"/>
    <property type="match status" value="1"/>
</dbReference>
<feature type="domain" description="Ketopantoate reductase N-terminal" evidence="5">
    <location>
        <begin position="7"/>
        <end position="147"/>
    </location>
</feature>
<dbReference type="GO" id="GO:0015940">
    <property type="term" value="P:pantothenate biosynthetic process"/>
    <property type="evidence" value="ECO:0007669"/>
    <property type="project" value="UniProtKB-UniPathway"/>
</dbReference>
<dbReference type="InterPro" id="IPR008927">
    <property type="entry name" value="6-PGluconate_DH-like_C_sf"/>
</dbReference>
<sequence length="303" mass="34196">MKIKTVSIIGLGALGILFGNHLSKRMKKEDLRIIASEDRIKRYSDIYCNDELCDFNFITPEEKTAPSDLVIIAVKYIALKDAIKDIKNQVGENTIILSLLNGITSEKLIAEAYGEDKVLYSVAQGMDAVREGNKLTYKNMGMICFGEKEAGVISEKVSLVEEFFKSVELPHEVQKDMYKRLWSKFMLNVGVNQTVALYRGNYGTIQVQGEARDTMIRAMREVILLSEKEGINLTEEDLNYWLNILDGLSETGKPSMAQDMEAKRLSEVDLFSGAVLELGKKYLLETPVNKNFYDRVKAIESGY</sequence>
<evidence type="ECO:0000313" key="8">
    <source>
        <dbReference type="Proteomes" id="UP000184241"/>
    </source>
</evidence>
<evidence type="ECO:0000256" key="3">
    <source>
        <dbReference type="ARBA" id="ARBA00023002"/>
    </source>
</evidence>
<evidence type="ECO:0000259" key="5">
    <source>
        <dbReference type="Pfam" id="PF02558"/>
    </source>
</evidence>
<keyword evidence="3 4" id="KW-0560">Oxidoreductase</keyword>
<dbReference type="RefSeq" id="WP_073019334.1">
    <property type="nucleotide sequence ID" value="NZ_FQXU01000006.1"/>
</dbReference>
<evidence type="ECO:0000256" key="4">
    <source>
        <dbReference type="RuleBase" id="RU362068"/>
    </source>
</evidence>
<dbReference type="InterPro" id="IPR051402">
    <property type="entry name" value="KPR-Related"/>
</dbReference>
<name>A0A1M5YMW4_9CLOT</name>
<evidence type="ECO:0000259" key="6">
    <source>
        <dbReference type="Pfam" id="PF08546"/>
    </source>
</evidence>
<dbReference type="Proteomes" id="UP000184241">
    <property type="component" value="Unassembled WGS sequence"/>
</dbReference>
<protein>
    <recommendedName>
        <fullName evidence="4">2-dehydropantoate 2-reductase</fullName>
        <ecNumber evidence="4">1.1.1.169</ecNumber>
    </recommendedName>
    <alternativeName>
        <fullName evidence="4">Ketopantoate reductase</fullName>
    </alternativeName>
</protein>
<organism evidence="7 8">
    <name type="scientific">Clostridium intestinale DSM 6191</name>
    <dbReference type="NCBI Taxonomy" id="1121320"/>
    <lineage>
        <taxon>Bacteria</taxon>
        <taxon>Bacillati</taxon>
        <taxon>Bacillota</taxon>
        <taxon>Clostridia</taxon>
        <taxon>Eubacteriales</taxon>
        <taxon>Clostridiaceae</taxon>
        <taxon>Clostridium</taxon>
    </lineage>
</organism>
<comment type="catalytic activity">
    <reaction evidence="4">
        <text>(R)-pantoate + NADP(+) = 2-dehydropantoate + NADPH + H(+)</text>
        <dbReference type="Rhea" id="RHEA:16233"/>
        <dbReference type="ChEBI" id="CHEBI:11561"/>
        <dbReference type="ChEBI" id="CHEBI:15378"/>
        <dbReference type="ChEBI" id="CHEBI:15980"/>
        <dbReference type="ChEBI" id="CHEBI:57783"/>
        <dbReference type="ChEBI" id="CHEBI:58349"/>
        <dbReference type="EC" id="1.1.1.169"/>
    </reaction>
</comment>
<dbReference type="InterPro" id="IPR013328">
    <property type="entry name" value="6PGD_dom2"/>
</dbReference>
<dbReference type="InterPro" id="IPR003710">
    <property type="entry name" value="ApbA"/>
</dbReference>
<dbReference type="Gene3D" id="1.10.1040.10">
    <property type="entry name" value="N-(1-d-carboxylethyl)-l-norvaline Dehydrogenase, domain 2"/>
    <property type="match status" value="1"/>
</dbReference>
<dbReference type="PANTHER" id="PTHR21708">
    <property type="entry name" value="PROBABLE 2-DEHYDROPANTOATE 2-REDUCTASE"/>
    <property type="match status" value="1"/>
</dbReference>
<feature type="domain" description="Ketopantoate reductase C-terminal" evidence="6">
    <location>
        <begin position="177"/>
        <end position="300"/>
    </location>
</feature>
<gene>
    <name evidence="7" type="ORF">SAMN02745941_02152</name>
</gene>
<dbReference type="InterPro" id="IPR013752">
    <property type="entry name" value="KPA_reductase"/>
</dbReference>
<keyword evidence="4" id="KW-0566">Pantothenate biosynthesis</keyword>